<protein>
    <submittedName>
        <fullName evidence="2">Uncharacterized protein</fullName>
    </submittedName>
</protein>
<dbReference type="AlphaFoldDB" id="A0A815ECM5"/>
<dbReference type="EMBL" id="CAJNOW010001247">
    <property type="protein sequence ID" value="CAF1310745.1"/>
    <property type="molecule type" value="Genomic_DNA"/>
</dbReference>
<evidence type="ECO:0000313" key="2">
    <source>
        <dbReference type="EMBL" id="CAF1310745.1"/>
    </source>
</evidence>
<comment type="caution">
    <text evidence="2">The sequence shown here is derived from an EMBL/GenBank/DDBJ whole genome shotgun (WGS) entry which is preliminary data.</text>
</comment>
<organism evidence="2 3">
    <name type="scientific">Rotaria magnacalcarata</name>
    <dbReference type="NCBI Taxonomy" id="392030"/>
    <lineage>
        <taxon>Eukaryota</taxon>
        <taxon>Metazoa</taxon>
        <taxon>Spiralia</taxon>
        <taxon>Gnathifera</taxon>
        <taxon>Rotifera</taxon>
        <taxon>Eurotatoria</taxon>
        <taxon>Bdelloidea</taxon>
        <taxon>Philodinida</taxon>
        <taxon>Philodinidae</taxon>
        <taxon>Rotaria</taxon>
    </lineage>
</organism>
<reference evidence="2" key="1">
    <citation type="submission" date="2021-02" db="EMBL/GenBank/DDBJ databases">
        <authorList>
            <person name="Nowell W R."/>
        </authorList>
    </citation>
    <scope>NUCLEOTIDE SEQUENCE</scope>
</reference>
<gene>
    <name evidence="2" type="ORF">KQP761_LOCUS5241</name>
</gene>
<dbReference type="Proteomes" id="UP000663834">
    <property type="component" value="Unassembled WGS sequence"/>
</dbReference>
<sequence>MAQNEPRNFWKRFLQLLSKLLWHMNQPTVPIYTPSNQDASTLSSSSSNNSSRKRSTKSPHKISPMDGGFAQLNQPSARQGTYSPWLLHLAAIEEE</sequence>
<accession>A0A815ECM5</accession>
<feature type="compositionally biased region" description="Basic residues" evidence="1">
    <location>
        <begin position="51"/>
        <end position="60"/>
    </location>
</feature>
<name>A0A815ECM5_9BILA</name>
<proteinExistence type="predicted"/>
<dbReference type="OrthoDB" id="10417877at2759"/>
<feature type="region of interest" description="Disordered" evidence="1">
    <location>
        <begin position="32"/>
        <end position="76"/>
    </location>
</feature>
<evidence type="ECO:0000313" key="3">
    <source>
        <dbReference type="Proteomes" id="UP000663834"/>
    </source>
</evidence>
<evidence type="ECO:0000256" key="1">
    <source>
        <dbReference type="SAM" id="MobiDB-lite"/>
    </source>
</evidence>
<feature type="compositionally biased region" description="Low complexity" evidence="1">
    <location>
        <begin position="40"/>
        <end position="50"/>
    </location>
</feature>